<evidence type="ECO:0000313" key="6">
    <source>
        <dbReference type="EMBL" id="SAI71269.1"/>
    </source>
</evidence>
<reference evidence="6 7" key="1">
    <citation type="submission" date="2016-04" db="EMBL/GenBank/DDBJ databases">
        <authorList>
            <consortium name="Pathogen Informatics"/>
        </authorList>
    </citation>
    <scope>NUCLEOTIDE SEQUENCE [LARGE SCALE GENOMIC DNA]</scope>
    <source>
        <strain evidence="6 7">H050680373</strain>
    </source>
</reference>
<sequence>MPRSLRPPSPLPAALAATCLAAALGGPGAARAQSGLAQDPAALSAAVQTYLRDQLADVPGTVSITVDPVRTDRLPACDALTPFLSSPVRLRSRMSVGVRCAAPQTWTTYVQTSVSVAGRYYVASRQINAGRVIGKADVETRDADLATLPPGIVTDPGHVIGMRAGNRIAAGQPIKTAVLRSAQAIERGQNVNIVISGKGFTVSGEGEALDNAVPGDRIQVRTASGQVVSGVVKQAGLVEVPL</sequence>
<proteinExistence type="inferred from homology"/>
<comment type="subcellular location">
    <subcellularLocation>
        <location evidence="1 4">Periplasm</location>
    </subcellularLocation>
</comment>
<dbReference type="InterPro" id="IPR013974">
    <property type="entry name" value="SAF"/>
</dbReference>
<evidence type="ECO:0000313" key="7">
    <source>
        <dbReference type="Proteomes" id="UP000076848"/>
    </source>
</evidence>
<name>A0A157SLB4_9BORD</name>
<keyword evidence="2 4" id="KW-0732">Signal</keyword>
<comment type="function">
    <text evidence="4">Involved in the assembly process of the P-ring formation. It may associate with FlgF on the rod constituting a structure essential for the P-ring assembly or may act as a modulator protein for the P-ring assembly.</text>
</comment>
<dbReference type="AlphaFoldDB" id="A0A157SLB4"/>
<dbReference type="RefSeq" id="WP_066129621.1">
    <property type="nucleotide sequence ID" value="NZ_FKIF01000007.1"/>
</dbReference>
<dbReference type="Pfam" id="PF13144">
    <property type="entry name" value="ChapFlgA"/>
    <property type="match status" value="1"/>
</dbReference>
<dbReference type="Gene3D" id="3.90.1210.10">
    <property type="entry name" value="Antifreeze-like/N-acetylneuraminic acid synthase C-terminal domain"/>
    <property type="match status" value="1"/>
</dbReference>
<accession>A0A157SLB4</accession>
<keyword evidence="6" id="KW-0966">Cell projection</keyword>
<dbReference type="InterPro" id="IPR041231">
    <property type="entry name" value="FlgA_N"/>
</dbReference>
<organism evidence="6 7">
    <name type="scientific">Bordetella ansorpii</name>
    <dbReference type="NCBI Taxonomy" id="288768"/>
    <lineage>
        <taxon>Bacteria</taxon>
        <taxon>Pseudomonadati</taxon>
        <taxon>Pseudomonadota</taxon>
        <taxon>Betaproteobacteria</taxon>
        <taxon>Burkholderiales</taxon>
        <taxon>Alcaligenaceae</taxon>
        <taxon>Bordetella</taxon>
    </lineage>
</organism>
<feature type="chain" id="PRO_5007359788" description="Flagella basal body P-ring formation protein FlgA" evidence="4">
    <location>
        <begin position="33"/>
        <end position="242"/>
    </location>
</feature>
<dbReference type="OrthoDB" id="8561436at2"/>
<dbReference type="PANTHER" id="PTHR36307:SF1">
    <property type="entry name" value="FLAGELLA BASAL BODY P-RING FORMATION PROTEIN FLGA"/>
    <property type="match status" value="1"/>
</dbReference>
<keyword evidence="6" id="KW-0282">Flagellum</keyword>
<dbReference type="PANTHER" id="PTHR36307">
    <property type="entry name" value="FLAGELLA BASAL BODY P-RING FORMATION PROTEIN FLGA"/>
    <property type="match status" value="1"/>
</dbReference>
<dbReference type="CDD" id="cd11614">
    <property type="entry name" value="SAF_CpaB_FlgA_like"/>
    <property type="match status" value="1"/>
</dbReference>
<dbReference type="InterPro" id="IPR017585">
    <property type="entry name" value="SAF_FlgA"/>
</dbReference>
<evidence type="ECO:0000256" key="1">
    <source>
        <dbReference type="ARBA" id="ARBA00004418"/>
    </source>
</evidence>
<dbReference type="InterPro" id="IPR039246">
    <property type="entry name" value="Flagellar_FlgA"/>
</dbReference>
<feature type="domain" description="SAF" evidence="5">
    <location>
        <begin position="118"/>
        <end position="180"/>
    </location>
</feature>
<evidence type="ECO:0000256" key="2">
    <source>
        <dbReference type="ARBA" id="ARBA00022729"/>
    </source>
</evidence>
<gene>
    <name evidence="6" type="primary">flgA</name>
    <name evidence="6" type="ORF">SAMEA3906486_03441</name>
</gene>
<dbReference type="STRING" id="288768.SAMEA3906486_03441"/>
<dbReference type="SMART" id="SM00858">
    <property type="entry name" value="SAF"/>
    <property type="match status" value="1"/>
</dbReference>
<keyword evidence="4" id="KW-1005">Bacterial flagellum biogenesis</keyword>
<keyword evidence="6" id="KW-0969">Cilium</keyword>
<dbReference type="NCBIfam" id="TIGR03170">
    <property type="entry name" value="flgA_cterm"/>
    <property type="match status" value="1"/>
</dbReference>
<dbReference type="GO" id="GO:0042597">
    <property type="term" value="C:periplasmic space"/>
    <property type="evidence" value="ECO:0007669"/>
    <property type="project" value="UniProtKB-SubCell"/>
</dbReference>
<protein>
    <recommendedName>
        <fullName evidence="4">Flagella basal body P-ring formation protein FlgA</fullName>
    </recommendedName>
</protein>
<comment type="similarity">
    <text evidence="4">Belongs to the FlgA family.</text>
</comment>
<dbReference type="Gene3D" id="2.30.30.760">
    <property type="match status" value="1"/>
</dbReference>
<evidence type="ECO:0000256" key="3">
    <source>
        <dbReference type="ARBA" id="ARBA00022764"/>
    </source>
</evidence>
<dbReference type="EMBL" id="FKIF01000007">
    <property type="protein sequence ID" value="SAI71269.1"/>
    <property type="molecule type" value="Genomic_DNA"/>
</dbReference>
<keyword evidence="7" id="KW-1185">Reference proteome</keyword>
<feature type="signal peptide" evidence="4">
    <location>
        <begin position="1"/>
        <end position="32"/>
    </location>
</feature>
<keyword evidence="3 4" id="KW-0574">Periplasm</keyword>
<evidence type="ECO:0000256" key="4">
    <source>
        <dbReference type="RuleBase" id="RU362063"/>
    </source>
</evidence>
<dbReference type="GO" id="GO:0044780">
    <property type="term" value="P:bacterial-type flagellum assembly"/>
    <property type="evidence" value="ECO:0007669"/>
    <property type="project" value="InterPro"/>
</dbReference>
<dbReference type="Proteomes" id="UP000076848">
    <property type="component" value="Unassembled WGS sequence"/>
</dbReference>
<evidence type="ECO:0000259" key="5">
    <source>
        <dbReference type="SMART" id="SM00858"/>
    </source>
</evidence>
<dbReference type="Pfam" id="PF17656">
    <property type="entry name" value="ChapFlgA_N"/>
    <property type="match status" value="1"/>
</dbReference>